<dbReference type="Proteomes" id="UP000245765">
    <property type="component" value="Unassembled WGS sequence"/>
</dbReference>
<dbReference type="EMBL" id="QGNA01000003">
    <property type="protein sequence ID" value="PWS36351.1"/>
    <property type="molecule type" value="Genomic_DNA"/>
</dbReference>
<evidence type="ECO:0008006" key="4">
    <source>
        <dbReference type="Google" id="ProtNLM"/>
    </source>
</evidence>
<keyword evidence="3" id="KW-1185">Reference proteome</keyword>
<protein>
    <recommendedName>
        <fullName evidence="4">Sulfur globule protein</fullName>
    </recommendedName>
</protein>
<dbReference type="RefSeq" id="WP_109871144.1">
    <property type="nucleotide sequence ID" value="NZ_QGNA01000003.1"/>
</dbReference>
<feature type="signal peptide" evidence="1">
    <location>
        <begin position="1"/>
        <end position="21"/>
    </location>
</feature>
<name>A0A317FB46_9PROT</name>
<feature type="chain" id="PRO_5016292283" description="Sulfur globule protein" evidence="1">
    <location>
        <begin position="22"/>
        <end position="130"/>
    </location>
</feature>
<accession>A0A317FB46</accession>
<dbReference type="AlphaFoldDB" id="A0A317FB46"/>
<evidence type="ECO:0000313" key="3">
    <source>
        <dbReference type="Proteomes" id="UP000245765"/>
    </source>
</evidence>
<organism evidence="2 3">
    <name type="scientific">Falsiroseomonas bella</name>
    <dbReference type="NCBI Taxonomy" id="2184016"/>
    <lineage>
        <taxon>Bacteria</taxon>
        <taxon>Pseudomonadati</taxon>
        <taxon>Pseudomonadota</taxon>
        <taxon>Alphaproteobacteria</taxon>
        <taxon>Acetobacterales</taxon>
        <taxon>Roseomonadaceae</taxon>
        <taxon>Falsiroseomonas</taxon>
    </lineage>
</organism>
<gene>
    <name evidence="2" type="ORF">DFH01_14345</name>
</gene>
<keyword evidence="1" id="KW-0732">Signal</keyword>
<comment type="caution">
    <text evidence="2">The sequence shown here is derived from an EMBL/GenBank/DDBJ whole genome shotgun (WGS) entry which is preliminary data.</text>
</comment>
<sequence>MRRILIATALGALVAVPAAEAYWHAGGVTRWGTAWHAGGTGTGYRWGTAYHPGYGGATYVHGYSGYHYGGYYRAPVPVAPVPYYHPYHPVGAFAAGAVTGAAVGAASATAAANSVYHYGQPTTVVNNYYN</sequence>
<reference evidence="3" key="1">
    <citation type="submission" date="2018-05" db="EMBL/GenBank/DDBJ databases">
        <authorList>
            <person name="Du Z."/>
            <person name="Wang X."/>
        </authorList>
    </citation>
    <scope>NUCLEOTIDE SEQUENCE [LARGE SCALE GENOMIC DNA]</scope>
    <source>
        <strain evidence="3">CQN31</strain>
    </source>
</reference>
<evidence type="ECO:0000313" key="2">
    <source>
        <dbReference type="EMBL" id="PWS36351.1"/>
    </source>
</evidence>
<proteinExistence type="predicted"/>
<evidence type="ECO:0000256" key="1">
    <source>
        <dbReference type="SAM" id="SignalP"/>
    </source>
</evidence>